<dbReference type="PANTHER" id="PTHR48079">
    <property type="entry name" value="PROTEIN YEEZ"/>
    <property type="match status" value="1"/>
</dbReference>
<dbReference type="GO" id="GO:0004029">
    <property type="term" value="F:aldehyde dehydrogenase (NAD+) activity"/>
    <property type="evidence" value="ECO:0007669"/>
    <property type="project" value="TreeGrafter"/>
</dbReference>
<sequence length="351" mass="39233">MPQIKTKLLLTGPADYLGGSVLVGLLRSVDPKIRRLEISVLIEDRYRSEVWAKYGVKTISFTGPDNLELLASIATQHDVIIHCAADFGHDSVEALIDGLGIRRTLTGSAVYMIHTSTTANLHDAATAQRDVETPWFDDRWDNLVKYMWRRQDCEVYGPRTTDLLLAQRSQETGVRTYTIMAPIIYGFGTGPFNKRGAAYIPMLSVAAIRARRAVYLGTGAIDYVHIQDLARLYELLLCRVLADNSEILWKMRRILFASAGRSSWPELAAGLARVGFTLGWLEAPDPRAITVEEALSLGIAATRQELELGFASSCRARASLARELGWQPLKTELDWERNFTDDFVQAILDMQ</sequence>
<dbReference type="GeneID" id="37142745"/>
<evidence type="ECO:0000313" key="2">
    <source>
        <dbReference type="Proteomes" id="UP000248340"/>
    </source>
</evidence>
<dbReference type="RefSeq" id="XP_025491254.1">
    <property type="nucleotide sequence ID" value="XM_025640003.1"/>
</dbReference>
<protein>
    <recommendedName>
        <fullName evidence="3">NAD dependent epimerase/dehydratase family protein</fullName>
    </recommendedName>
</protein>
<dbReference type="GO" id="GO:0005737">
    <property type="term" value="C:cytoplasm"/>
    <property type="evidence" value="ECO:0007669"/>
    <property type="project" value="TreeGrafter"/>
</dbReference>
<evidence type="ECO:0000313" key="1">
    <source>
        <dbReference type="EMBL" id="PYH81054.1"/>
    </source>
</evidence>
<reference evidence="1 2" key="1">
    <citation type="submission" date="2016-12" db="EMBL/GenBank/DDBJ databases">
        <title>The genomes of Aspergillus section Nigri reveals drivers in fungal speciation.</title>
        <authorList>
            <consortium name="DOE Joint Genome Institute"/>
            <person name="Vesth T.C."/>
            <person name="Nybo J."/>
            <person name="Theobald S."/>
            <person name="Brandl J."/>
            <person name="Frisvad J.C."/>
            <person name="Nielsen K.F."/>
            <person name="Lyhne E.K."/>
            <person name="Kogle M.E."/>
            <person name="Kuo A."/>
            <person name="Riley R."/>
            <person name="Clum A."/>
            <person name="Nolan M."/>
            <person name="Lipzen A."/>
            <person name="Salamov A."/>
            <person name="Henrissat B."/>
            <person name="Wiebenga A."/>
            <person name="De Vries R.P."/>
            <person name="Grigoriev I.V."/>
            <person name="Mortensen U.H."/>
            <person name="Andersen M.R."/>
            <person name="Baker S.E."/>
        </authorList>
    </citation>
    <scope>NUCLEOTIDE SEQUENCE [LARGE SCALE GENOMIC DNA]</scope>
    <source>
        <strain evidence="1 2">CBS 121591</strain>
    </source>
</reference>
<keyword evidence="2" id="KW-1185">Reference proteome</keyword>
<dbReference type="AlphaFoldDB" id="A0A319C753"/>
<gene>
    <name evidence="1" type="ORF">BO82DRAFT_416690</name>
</gene>
<dbReference type="OrthoDB" id="10262413at2759"/>
<dbReference type="InterPro" id="IPR051783">
    <property type="entry name" value="NAD(P)-dependent_oxidoreduct"/>
</dbReference>
<dbReference type="SUPFAM" id="SSF51735">
    <property type="entry name" value="NAD(P)-binding Rossmann-fold domains"/>
    <property type="match status" value="1"/>
</dbReference>
<evidence type="ECO:0008006" key="3">
    <source>
        <dbReference type="Google" id="ProtNLM"/>
    </source>
</evidence>
<proteinExistence type="predicted"/>
<dbReference type="Proteomes" id="UP000248340">
    <property type="component" value="Unassembled WGS sequence"/>
</dbReference>
<dbReference type="InterPro" id="IPR036291">
    <property type="entry name" value="NAD(P)-bd_dom_sf"/>
</dbReference>
<name>A0A319C753_9EURO</name>
<organism evidence="1 2">
    <name type="scientific">Aspergillus uvarum CBS 121591</name>
    <dbReference type="NCBI Taxonomy" id="1448315"/>
    <lineage>
        <taxon>Eukaryota</taxon>
        <taxon>Fungi</taxon>
        <taxon>Dikarya</taxon>
        <taxon>Ascomycota</taxon>
        <taxon>Pezizomycotina</taxon>
        <taxon>Eurotiomycetes</taxon>
        <taxon>Eurotiomycetidae</taxon>
        <taxon>Eurotiales</taxon>
        <taxon>Aspergillaceae</taxon>
        <taxon>Aspergillus</taxon>
        <taxon>Aspergillus subgen. Circumdati</taxon>
    </lineage>
</organism>
<accession>A0A319C753</accession>
<dbReference type="STRING" id="1448315.A0A319C753"/>
<dbReference type="PANTHER" id="PTHR48079:SF6">
    <property type="entry name" value="NAD(P)-BINDING DOMAIN-CONTAINING PROTEIN-RELATED"/>
    <property type="match status" value="1"/>
</dbReference>
<dbReference type="EMBL" id="KZ821705">
    <property type="protein sequence ID" value="PYH81054.1"/>
    <property type="molecule type" value="Genomic_DNA"/>
</dbReference>
<dbReference type="Gene3D" id="3.40.50.720">
    <property type="entry name" value="NAD(P)-binding Rossmann-like Domain"/>
    <property type="match status" value="1"/>
</dbReference>
<dbReference type="VEuPathDB" id="FungiDB:BO82DRAFT_416690"/>